<feature type="non-terminal residue" evidence="6">
    <location>
        <position position="424"/>
    </location>
</feature>
<accession>A0A2S2Q9S6</accession>
<dbReference type="GO" id="GO:0140672">
    <property type="term" value="C:ATAC complex"/>
    <property type="evidence" value="ECO:0007669"/>
    <property type="project" value="UniProtKB-ARBA"/>
</dbReference>
<keyword evidence="3" id="KW-0863">Zinc-finger</keyword>
<dbReference type="PROSITE" id="PS50934">
    <property type="entry name" value="SWIRM"/>
    <property type="match status" value="1"/>
</dbReference>
<feature type="domain" description="SWIRM" evidence="5">
    <location>
        <begin position="334"/>
        <end position="424"/>
    </location>
</feature>
<reference evidence="8" key="2">
    <citation type="submission" date="2025-04" db="UniProtKB">
        <authorList>
            <consortium name="RefSeq"/>
        </authorList>
    </citation>
    <scope>IDENTIFICATION</scope>
    <source>
        <tissue evidence="8">Whole body</tissue>
    </source>
</reference>
<dbReference type="GO" id="GO:0006338">
    <property type="term" value="P:chromatin remodeling"/>
    <property type="evidence" value="ECO:0007669"/>
    <property type="project" value="TreeGrafter"/>
</dbReference>
<keyword evidence="2" id="KW-0479">Metal-binding</keyword>
<dbReference type="GO" id="GO:0008270">
    <property type="term" value="F:zinc ion binding"/>
    <property type="evidence" value="ECO:0007669"/>
    <property type="project" value="UniProtKB-KW"/>
</dbReference>
<keyword evidence="4" id="KW-0862">Zinc</keyword>
<dbReference type="PANTHER" id="PTHR12374:SF20">
    <property type="entry name" value="TRANSCRIPTIONAL ADAPTER 2-ALPHA"/>
    <property type="match status" value="1"/>
</dbReference>
<evidence type="ECO:0000256" key="1">
    <source>
        <dbReference type="ARBA" id="ARBA00004123"/>
    </source>
</evidence>
<dbReference type="GO" id="GO:0005634">
    <property type="term" value="C:nucleus"/>
    <property type="evidence" value="ECO:0007669"/>
    <property type="project" value="UniProtKB-SubCell"/>
</dbReference>
<gene>
    <name evidence="6" type="primary">TADA2A_2</name>
    <name evidence="8" type="synonym">LOC112690742</name>
    <name evidence="6" type="ORF">g.2492</name>
</gene>
<dbReference type="InterPro" id="IPR055141">
    <property type="entry name" value="TADA2A_B-like_dom"/>
</dbReference>
<organism evidence="6">
    <name type="scientific">Sipha flava</name>
    <name type="common">yellow sugarcane aphid</name>
    <dbReference type="NCBI Taxonomy" id="143950"/>
    <lineage>
        <taxon>Eukaryota</taxon>
        <taxon>Metazoa</taxon>
        <taxon>Ecdysozoa</taxon>
        <taxon>Arthropoda</taxon>
        <taxon>Hexapoda</taxon>
        <taxon>Insecta</taxon>
        <taxon>Pterygota</taxon>
        <taxon>Neoptera</taxon>
        <taxon>Paraneoptera</taxon>
        <taxon>Hemiptera</taxon>
        <taxon>Sternorrhyncha</taxon>
        <taxon>Aphidomorpha</taxon>
        <taxon>Aphidoidea</taxon>
        <taxon>Aphididae</taxon>
        <taxon>Sipha</taxon>
    </lineage>
</organism>
<sequence>MFSKKKLSCRFCFTDLWHEHAFIKCNTDICVKLNINICLQCFSTGTEDHVHKNTDPYKVLSNAVQIGDLLWHAHEEIILLDTFMNTMSWAKVAQKLGRSTEECECHYFKNYVLNPKIKGLEHINRNAFRLHKFNKAIECKPKTMDNELDSEESYHQYEVAMRLAGYQPACGTFEEEYDDQAEDVIQLLNEPIWIDQETKLSLESNLIQQKMNEVIMDIFIDRLQERYRRKQLVKDYGLVEYNKHQLWIKSMEIVLGPEMMQHLIRYTHLIKPLAFDFLVTNLKKEYELLARIHKLIEYRKNGLTKLAQISIYEELKCKREENLKNRPSGTSTHRIIESTKPRINVFNLPGFQKLDNEERELCAQIKMLPESYLKFKELLINECEKSKGIILKTARSLVKIDVNKTRKIYNLLISKNIIWQRSSD</sequence>
<evidence type="ECO:0000313" key="6">
    <source>
        <dbReference type="EMBL" id="MBY74493.1"/>
    </source>
</evidence>
<dbReference type="Gene3D" id="1.10.10.10">
    <property type="entry name" value="Winged helix-like DNA-binding domain superfamily/Winged helix DNA-binding domain"/>
    <property type="match status" value="1"/>
</dbReference>
<comment type="subcellular location">
    <subcellularLocation>
        <location evidence="1">Nucleus</location>
    </subcellularLocation>
</comment>
<dbReference type="Proteomes" id="UP000694846">
    <property type="component" value="Unplaced"/>
</dbReference>
<dbReference type="InterPro" id="IPR009057">
    <property type="entry name" value="Homeodomain-like_sf"/>
</dbReference>
<dbReference type="SUPFAM" id="SSF46689">
    <property type="entry name" value="Homeodomain-like"/>
    <property type="match status" value="1"/>
</dbReference>
<name>A0A2S2Q9S6_9HEMI</name>
<dbReference type="GO" id="GO:0006357">
    <property type="term" value="P:regulation of transcription by RNA polymerase II"/>
    <property type="evidence" value="ECO:0007669"/>
    <property type="project" value="TreeGrafter"/>
</dbReference>
<evidence type="ECO:0000259" key="5">
    <source>
        <dbReference type="PROSITE" id="PS50934"/>
    </source>
</evidence>
<dbReference type="Pfam" id="PF22941">
    <property type="entry name" value="TADA2A-like_3rd"/>
    <property type="match status" value="1"/>
</dbReference>
<dbReference type="EMBL" id="GGMS01005290">
    <property type="protein sequence ID" value="MBY74493.1"/>
    <property type="molecule type" value="Transcribed_RNA"/>
</dbReference>
<dbReference type="InterPro" id="IPR000433">
    <property type="entry name" value="Znf_ZZ"/>
</dbReference>
<evidence type="ECO:0000256" key="4">
    <source>
        <dbReference type="ARBA" id="ARBA00022833"/>
    </source>
</evidence>
<proteinExistence type="predicted"/>
<evidence type="ECO:0000313" key="8">
    <source>
        <dbReference type="RefSeq" id="XP_025420601.1"/>
    </source>
</evidence>
<dbReference type="OrthoDB" id="270417at2759"/>
<dbReference type="AlphaFoldDB" id="A0A2S2Q9S6"/>
<evidence type="ECO:0000256" key="3">
    <source>
        <dbReference type="ARBA" id="ARBA00022771"/>
    </source>
</evidence>
<dbReference type="PANTHER" id="PTHR12374">
    <property type="entry name" value="TRANSCRIPTIONAL ADAPTOR 2 ADA2 -RELATED"/>
    <property type="match status" value="1"/>
</dbReference>
<dbReference type="FunFam" id="1.10.10.10:FF:000087">
    <property type="entry name" value="Transcriptional adapter 2"/>
    <property type="match status" value="1"/>
</dbReference>
<protein>
    <submittedName>
        <fullName evidence="6 8">Transcriptional adapter 2-alpha</fullName>
    </submittedName>
</protein>
<reference evidence="6" key="1">
    <citation type="submission" date="2018-04" db="EMBL/GenBank/DDBJ databases">
        <title>Transcriptome assembly of Sipha flava.</title>
        <authorList>
            <person name="Scully E.D."/>
            <person name="Geib S.M."/>
            <person name="Palmer N.A."/>
            <person name="Koch K."/>
            <person name="Bradshaw J."/>
            <person name="Heng-Moss T."/>
            <person name="Sarath G."/>
        </authorList>
    </citation>
    <scope>NUCLEOTIDE SEQUENCE</scope>
</reference>
<dbReference type="GO" id="GO:0003682">
    <property type="term" value="F:chromatin binding"/>
    <property type="evidence" value="ECO:0007669"/>
    <property type="project" value="TreeGrafter"/>
</dbReference>
<evidence type="ECO:0000256" key="2">
    <source>
        <dbReference type="ARBA" id="ARBA00022723"/>
    </source>
</evidence>
<evidence type="ECO:0000313" key="7">
    <source>
        <dbReference type="Proteomes" id="UP000694846"/>
    </source>
</evidence>
<keyword evidence="7" id="KW-1185">Reference proteome</keyword>
<dbReference type="Pfam" id="PF25299">
    <property type="entry name" value="ZZ_ADA2"/>
    <property type="match status" value="1"/>
</dbReference>
<dbReference type="RefSeq" id="XP_025420601.1">
    <property type="nucleotide sequence ID" value="XM_025564816.1"/>
</dbReference>
<dbReference type="InterPro" id="IPR007526">
    <property type="entry name" value="SWIRM"/>
</dbReference>
<dbReference type="GO" id="GO:0003713">
    <property type="term" value="F:transcription coactivator activity"/>
    <property type="evidence" value="ECO:0007669"/>
    <property type="project" value="TreeGrafter"/>
</dbReference>
<dbReference type="InterPro" id="IPR036388">
    <property type="entry name" value="WH-like_DNA-bd_sf"/>
</dbReference>